<evidence type="ECO:0000256" key="4">
    <source>
        <dbReference type="SAM" id="Phobius"/>
    </source>
</evidence>
<comment type="similarity">
    <text evidence="1">Belongs to the type-I restriction system S methylase family.</text>
</comment>
<evidence type="ECO:0000256" key="1">
    <source>
        <dbReference type="ARBA" id="ARBA00010923"/>
    </source>
</evidence>
<dbReference type="InterPro" id="IPR052021">
    <property type="entry name" value="Type-I_RS_S_subunit"/>
</dbReference>
<gene>
    <name evidence="6" type="ORF">EI998_02270</name>
</gene>
<dbReference type="PANTHER" id="PTHR30408">
    <property type="entry name" value="TYPE-1 RESTRICTION ENZYME ECOKI SPECIFICITY PROTEIN"/>
    <property type="match status" value="1"/>
</dbReference>
<sequence length="415" mass="47505">MSELRDFLSIKHGWAFKGEYFSDTGDQSILTPGNFYESGGFKRNFDKARFYIGDFPAEFVCKKDDLIVAMTEQAAGLLGSTALVPEDNRYLHNQRIGLIDCNEKMYKYFAYYLFMTKTVREQISRSSSGTKVKHTSPEKIYDVKVTVPKFQDQEKIANLLMALDQKIALNNQINEELEAMAKTLYDYWFVQFDFPDENGKPYKSSGGKMVYNDQLKREIPEGWGVKCLGEICEFRNGINYEKSETGDTLAKIVNVRNISNSSTFVTTYDLDSITLDRRRIESYLVTDRTILITRSGIPGATRIVSDIPANTIYSGFIIGATVSNMNLFYYVFYHLKNIELLMSNQSAGTIMKNISQTTLSDIRIAIPNEEIQKKFSNQVSSLLDMIENKLKQNQELTQLRDWLLPMLMNGQVKVE</sequence>
<dbReference type="InterPro" id="IPR000055">
    <property type="entry name" value="Restrct_endonuc_typeI_TRD"/>
</dbReference>
<dbReference type="GO" id="GO:0004519">
    <property type="term" value="F:endonuclease activity"/>
    <property type="evidence" value="ECO:0007669"/>
    <property type="project" value="UniProtKB-KW"/>
</dbReference>
<keyword evidence="4" id="KW-0812">Transmembrane</keyword>
<reference evidence="6 7" key="2">
    <citation type="submission" date="2018-12" db="EMBL/GenBank/DDBJ databases">
        <title>Whole-genome sequences of fifteen clinical Streptococcus suis strains isolated from pigs between 2006 and 2018.</title>
        <authorList>
            <person name="Stevens M.J.A."/>
            <person name="Cernela N."/>
            <person name="Spoerry Serrano N."/>
            <person name="Schmitt S."/>
            <person name="Schrenzel J."/>
            <person name="Stephan R."/>
        </authorList>
    </citation>
    <scope>NUCLEOTIDE SEQUENCE [LARGE SCALE GENOMIC DNA]</scope>
    <source>
        <strain evidence="6 7">PP422</strain>
    </source>
</reference>
<keyword evidence="2" id="KW-0680">Restriction system</keyword>
<keyword evidence="4" id="KW-0472">Membrane</keyword>
<name>A0A3R8R9X4_STRSU</name>
<keyword evidence="6" id="KW-0540">Nuclease</keyword>
<dbReference type="GO" id="GO:0003677">
    <property type="term" value="F:DNA binding"/>
    <property type="evidence" value="ECO:0007669"/>
    <property type="project" value="UniProtKB-KW"/>
</dbReference>
<protein>
    <submittedName>
        <fullName evidence="6">Restriction endonuclease subunit S</fullName>
    </submittedName>
</protein>
<dbReference type="Gene3D" id="3.90.220.20">
    <property type="entry name" value="DNA methylase specificity domains"/>
    <property type="match status" value="2"/>
</dbReference>
<evidence type="ECO:0000256" key="3">
    <source>
        <dbReference type="ARBA" id="ARBA00023125"/>
    </source>
</evidence>
<evidence type="ECO:0000259" key="5">
    <source>
        <dbReference type="Pfam" id="PF01420"/>
    </source>
</evidence>
<feature type="domain" description="Type I restriction modification DNA specificity" evidence="5">
    <location>
        <begin position="2"/>
        <end position="179"/>
    </location>
</feature>
<evidence type="ECO:0000256" key="2">
    <source>
        <dbReference type="ARBA" id="ARBA00022747"/>
    </source>
</evidence>
<evidence type="ECO:0000313" key="7">
    <source>
        <dbReference type="Proteomes" id="UP000274117"/>
    </source>
</evidence>
<keyword evidence="6" id="KW-0255">Endonuclease</keyword>
<reference evidence="6 7" key="1">
    <citation type="submission" date="2018-11" db="EMBL/GenBank/DDBJ databases">
        <authorList>
            <person name="Stevens M.J."/>
            <person name="Cernela N."/>
            <person name="Spoerry Serrano N."/>
            <person name="Schmitt S."/>
            <person name="Schrenzel J."/>
            <person name="Stephan R."/>
        </authorList>
    </citation>
    <scope>NUCLEOTIDE SEQUENCE [LARGE SCALE GENOMIC DNA]</scope>
    <source>
        <strain evidence="6 7">PP422</strain>
    </source>
</reference>
<dbReference type="AlphaFoldDB" id="A0A3R8R9X4"/>
<proteinExistence type="inferred from homology"/>
<feature type="domain" description="Type I restriction modification DNA specificity" evidence="5">
    <location>
        <begin position="220"/>
        <end position="397"/>
    </location>
</feature>
<keyword evidence="6" id="KW-0378">Hydrolase</keyword>
<keyword evidence="4" id="KW-1133">Transmembrane helix</keyword>
<dbReference type="PANTHER" id="PTHR30408:SF13">
    <property type="entry name" value="TYPE I RESTRICTION ENZYME HINDI SPECIFICITY SUBUNIT"/>
    <property type="match status" value="1"/>
</dbReference>
<evidence type="ECO:0000313" key="6">
    <source>
        <dbReference type="EMBL" id="RRR54689.1"/>
    </source>
</evidence>
<dbReference type="CDD" id="cd17278">
    <property type="entry name" value="RMtype1_S_LdeBORF1052P-TRD2-CR2"/>
    <property type="match status" value="1"/>
</dbReference>
<accession>A0A3R8R9X4</accession>
<feature type="transmembrane region" description="Helical" evidence="4">
    <location>
        <begin position="312"/>
        <end position="332"/>
    </location>
</feature>
<dbReference type="Proteomes" id="UP000274117">
    <property type="component" value="Unassembled WGS sequence"/>
</dbReference>
<dbReference type="InterPro" id="IPR044946">
    <property type="entry name" value="Restrct_endonuc_typeI_TRD_sf"/>
</dbReference>
<organism evidence="6 7">
    <name type="scientific">Streptococcus suis</name>
    <dbReference type="NCBI Taxonomy" id="1307"/>
    <lineage>
        <taxon>Bacteria</taxon>
        <taxon>Bacillati</taxon>
        <taxon>Bacillota</taxon>
        <taxon>Bacilli</taxon>
        <taxon>Lactobacillales</taxon>
        <taxon>Streptococcaceae</taxon>
        <taxon>Streptococcus</taxon>
    </lineage>
</organism>
<dbReference type="EMBL" id="RSDO01000003">
    <property type="protein sequence ID" value="RRR54689.1"/>
    <property type="molecule type" value="Genomic_DNA"/>
</dbReference>
<dbReference type="GO" id="GO:0009307">
    <property type="term" value="P:DNA restriction-modification system"/>
    <property type="evidence" value="ECO:0007669"/>
    <property type="project" value="UniProtKB-KW"/>
</dbReference>
<dbReference type="Pfam" id="PF01420">
    <property type="entry name" value="Methylase_S"/>
    <property type="match status" value="2"/>
</dbReference>
<dbReference type="SUPFAM" id="SSF116734">
    <property type="entry name" value="DNA methylase specificity domain"/>
    <property type="match status" value="2"/>
</dbReference>
<comment type="caution">
    <text evidence="6">The sequence shown here is derived from an EMBL/GenBank/DDBJ whole genome shotgun (WGS) entry which is preliminary data.</text>
</comment>
<keyword evidence="3" id="KW-0238">DNA-binding</keyword>